<accession>A0A1M6PII4</accession>
<dbReference type="RefSeq" id="WP_073174075.1">
    <property type="nucleotide sequence ID" value="NZ_FQZE01000061.1"/>
</dbReference>
<dbReference type="Proteomes" id="UP000184050">
    <property type="component" value="Unassembled WGS sequence"/>
</dbReference>
<gene>
    <name evidence="1" type="ORF">SAMN05444280_1618</name>
</gene>
<sequence>MKTHLNLLFLILFLPVTAFSVRIISQFEIARWYLDADLVIECSVQKTDTIFVSHFDSLKADGFRIQYDRVIEKYHIEIDSVLKSSTDAELPDTVFSQEFIINYSEFKIIERIFEGLDENGDSVFSFLSEIRGQQCNDDSYFRMEDGKYAVILSKTDSGYFIDYSTKSDDWILELLAAIEEKGESYFNIFSAENLPYFPFPTENAQWNVYLEYSISEAPVDTVLLRYFLGGDTTVNQINYKKLCLEKGSLAKPARELAGLIREQDKKIYYKGSDFLGFPHEDEWLLYDFDVQEGDTVWHSNSGYDYTVIGTIDSVEIDGQLRRRYKVDTWRNYYFEDEEYWIEGIGSIKNGLLGHITDIPTCCYHFWEFVCYRENEKEKYLNPSYDDCIPSFLLSSSGYKIPLHEITIHPNPVFGNFIVGNIPTAGDFGVSIYSSAGQLIKAQKLQPGSNAVQFPAFNGVAVVIITDSNGNIVKEEKLVSKRNIH</sequence>
<dbReference type="STRING" id="1168035.SAMN05444280_1618"/>
<dbReference type="EMBL" id="FQZE01000061">
    <property type="protein sequence ID" value="SHK07746.1"/>
    <property type="molecule type" value="Genomic_DNA"/>
</dbReference>
<evidence type="ECO:0000313" key="2">
    <source>
        <dbReference type="Proteomes" id="UP000184050"/>
    </source>
</evidence>
<evidence type="ECO:0000313" key="1">
    <source>
        <dbReference type="EMBL" id="SHK07746.1"/>
    </source>
</evidence>
<name>A0A1M6PII4_9BACT</name>
<dbReference type="OrthoDB" id="9809277at2"/>
<keyword evidence="2" id="KW-1185">Reference proteome</keyword>
<protein>
    <submittedName>
        <fullName evidence="1">Por secretion system C-terminal sorting domain-containing protein</fullName>
    </submittedName>
</protein>
<proteinExistence type="predicted"/>
<organism evidence="1 2">
    <name type="scientific">Tangfeifania diversioriginum</name>
    <dbReference type="NCBI Taxonomy" id="1168035"/>
    <lineage>
        <taxon>Bacteria</taxon>
        <taxon>Pseudomonadati</taxon>
        <taxon>Bacteroidota</taxon>
        <taxon>Bacteroidia</taxon>
        <taxon>Marinilabiliales</taxon>
        <taxon>Prolixibacteraceae</taxon>
        <taxon>Tangfeifania</taxon>
    </lineage>
</organism>
<dbReference type="AlphaFoldDB" id="A0A1M6PII4"/>
<reference evidence="1 2" key="1">
    <citation type="submission" date="2016-11" db="EMBL/GenBank/DDBJ databases">
        <authorList>
            <person name="Jaros S."/>
            <person name="Januszkiewicz K."/>
            <person name="Wedrychowicz H."/>
        </authorList>
    </citation>
    <scope>NUCLEOTIDE SEQUENCE [LARGE SCALE GENOMIC DNA]</scope>
    <source>
        <strain evidence="1 2">DSM 27063</strain>
    </source>
</reference>